<evidence type="ECO:0000313" key="2">
    <source>
        <dbReference type="Proteomes" id="UP000245820"/>
    </source>
</evidence>
<name>A0A2S2DKW8_9BURK</name>
<dbReference type="Proteomes" id="UP000245820">
    <property type="component" value="Chromosome"/>
</dbReference>
<sequence length="108" mass="12103">MTIEQAGVVDFISIDSTTGEVILTISDHLQWDAENEHLLLLQEKLNSYLAFVESDEIIKTFPDTEERPVAIHLACKYSPSLQGIGFLEKVTAFIHDAGFKFSYSVLPD</sequence>
<dbReference type="AlphaFoldDB" id="A0A2S2DKW8"/>
<dbReference type="KEGG" id="mtim:DIR46_15775"/>
<dbReference type="OrthoDB" id="2229810at2"/>
<accession>A0A2S2DKW8</accession>
<reference evidence="1 2" key="1">
    <citation type="submission" date="2018-05" db="EMBL/GenBank/DDBJ databases">
        <title>Complete genome sequence of Massilia oculi sp. nov. CCUG 43427T (=DSM 26321T), the type strain of M. oculi, and comparison with genome sequences of other Massilia strains.</title>
        <authorList>
            <person name="Zhu B."/>
        </authorList>
    </citation>
    <scope>NUCLEOTIDE SEQUENCE [LARGE SCALE GENOMIC DNA]</scope>
    <source>
        <strain evidence="1 2">CCUG 43427</strain>
    </source>
</reference>
<organism evidence="1 2">
    <name type="scientific">Massilia oculi</name>
    <dbReference type="NCBI Taxonomy" id="945844"/>
    <lineage>
        <taxon>Bacteria</taxon>
        <taxon>Pseudomonadati</taxon>
        <taxon>Pseudomonadota</taxon>
        <taxon>Betaproteobacteria</taxon>
        <taxon>Burkholderiales</taxon>
        <taxon>Oxalobacteraceae</taxon>
        <taxon>Telluria group</taxon>
        <taxon>Massilia</taxon>
    </lineage>
</organism>
<dbReference type="RefSeq" id="WP_109346070.1">
    <property type="nucleotide sequence ID" value="NZ_CP029343.1"/>
</dbReference>
<proteinExistence type="predicted"/>
<keyword evidence="2" id="KW-1185">Reference proteome</keyword>
<gene>
    <name evidence="1" type="ORF">DIR46_15775</name>
</gene>
<dbReference type="Pfam" id="PF20212">
    <property type="entry name" value="DUF6572"/>
    <property type="match status" value="1"/>
</dbReference>
<dbReference type="EMBL" id="CP029343">
    <property type="protein sequence ID" value="AWL05739.1"/>
    <property type="molecule type" value="Genomic_DNA"/>
</dbReference>
<protein>
    <submittedName>
        <fullName evidence="1">Uncharacterized protein</fullName>
    </submittedName>
</protein>
<dbReference type="InterPro" id="IPR046702">
    <property type="entry name" value="DUF6572"/>
</dbReference>
<evidence type="ECO:0000313" key="1">
    <source>
        <dbReference type="EMBL" id="AWL05739.1"/>
    </source>
</evidence>